<feature type="transmembrane region" description="Helical" evidence="1">
    <location>
        <begin position="81"/>
        <end position="98"/>
    </location>
</feature>
<evidence type="ECO:0000313" key="2">
    <source>
        <dbReference type="EMBL" id="SKA77759.1"/>
    </source>
</evidence>
<evidence type="ECO:0000313" key="3">
    <source>
        <dbReference type="Proteomes" id="UP000189733"/>
    </source>
</evidence>
<dbReference type="Pfam" id="PF16316">
    <property type="entry name" value="DUF4956"/>
    <property type="match status" value="1"/>
</dbReference>
<keyword evidence="1" id="KW-0812">Transmembrane</keyword>
<feature type="transmembrane region" description="Helical" evidence="1">
    <location>
        <begin position="40"/>
        <end position="61"/>
    </location>
</feature>
<evidence type="ECO:0000256" key="1">
    <source>
        <dbReference type="SAM" id="Phobius"/>
    </source>
</evidence>
<keyword evidence="3" id="KW-1185">Reference proteome</keyword>
<reference evidence="2 3" key="1">
    <citation type="submission" date="2017-02" db="EMBL/GenBank/DDBJ databases">
        <authorList>
            <person name="Peterson S.W."/>
        </authorList>
    </citation>
    <scope>NUCLEOTIDE SEQUENCE [LARGE SCALE GENOMIC DNA]</scope>
    <source>
        <strain evidence="2 3">DSM 18034</strain>
    </source>
</reference>
<proteinExistence type="predicted"/>
<feature type="transmembrane region" description="Helical" evidence="1">
    <location>
        <begin position="185"/>
        <end position="218"/>
    </location>
</feature>
<dbReference type="STRING" id="1121442.SAMN02745702_02383"/>
<dbReference type="InterPro" id="IPR032531">
    <property type="entry name" value="DUF4956"/>
</dbReference>
<feature type="transmembrane region" description="Helical" evidence="1">
    <location>
        <begin position="7"/>
        <end position="28"/>
    </location>
</feature>
<feature type="transmembrane region" description="Helical" evidence="1">
    <location>
        <begin position="140"/>
        <end position="165"/>
    </location>
</feature>
<protein>
    <recommendedName>
        <fullName evidence="4">DUF4956 domain-containing protein</fullName>
    </recommendedName>
</protein>
<organism evidence="2 3">
    <name type="scientific">Desulfobaculum bizertense DSM 18034</name>
    <dbReference type="NCBI Taxonomy" id="1121442"/>
    <lineage>
        <taxon>Bacteria</taxon>
        <taxon>Pseudomonadati</taxon>
        <taxon>Thermodesulfobacteriota</taxon>
        <taxon>Desulfovibrionia</taxon>
        <taxon>Desulfovibrionales</taxon>
        <taxon>Desulfovibrionaceae</taxon>
        <taxon>Desulfobaculum</taxon>
    </lineage>
</organism>
<accession>A0A1T4WKP0</accession>
<dbReference type="Proteomes" id="UP000189733">
    <property type="component" value="Unassembled WGS sequence"/>
</dbReference>
<dbReference type="EMBL" id="FUYA01000008">
    <property type="protein sequence ID" value="SKA77759.1"/>
    <property type="molecule type" value="Genomic_DNA"/>
</dbReference>
<feature type="transmembrane region" description="Helical" evidence="1">
    <location>
        <begin position="104"/>
        <end position="128"/>
    </location>
</feature>
<evidence type="ECO:0008006" key="4">
    <source>
        <dbReference type="Google" id="ProtNLM"/>
    </source>
</evidence>
<sequence>MKDQTKLVRFFGASCAVACMSAATVYVVLKALYRSDISPLMTQVPVALAAGLVAGLVYCFVMRRLLPAAGGRNSQELSRGLMWFNWSVLGIFALLLPVEAQYSNFVVGLVLAAGCARLIGAIYTVFGASLSNRRRFAGNFVMLAVTTMMVISVVKSSLALSLGLVGALSIVRFRTAVKEPEELAFLFFTIAIGLGFGAARFDYTLIGFWTVSLGYIAFRRLTPAQKMDNAYLLSFWGSGDTNAGDFEAFMQKELGEYELTRFERSGESLHVSLLAELESVAVCAGFGERFKAQFPDMDMNIVQTRGLS</sequence>
<name>A0A1T4WKP0_9BACT</name>
<keyword evidence="1" id="KW-0472">Membrane</keyword>
<keyword evidence="1" id="KW-1133">Transmembrane helix</keyword>
<gene>
    <name evidence="2" type="ORF">SAMN02745702_02383</name>
</gene>
<dbReference type="AlphaFoldDB" id="A0A1T4WKP0"/>